<proteinExistence type="predicted"/>
<dbReference type="EMBL" id="OZ034820">
    <property type="protein sequence ID" value="CAL1403357.1"/>
    <property type="molecule type" value="Genomic_DNA"/>
</dbReference>
<reference evidence="2 3" key="1">
    <citation type="submission" date="2024-04" db="EMBL/GenBank/DDBJ databases">
        <authorList>
            <person name="Fracassetti M."/>
        </authorList>
    </citation>
    <scope>NUCLEOTIDE SEQUENCE [LARGE SCALE GENOMIC DNA]</scope>
</reference>
<evidence type="ECO:0000256" key="1">
    <source>
        <dbReference type="SAM" id="MobiDB-lite"/>
    </source>
</evidence>
<dbReference type="AlphaFoldDB" id="A0AAV2FZI0"/>
<feature type="region of interest" description="Disordered" evidence="1">
    <location>
        <begin position="282"/>
        <end position="342"/>
    </location>
</feature>
<keyword evidence="3" id="KW-1185">Reference proteome</keyword>
<sequence>MSDHLPRPFRFDGLVHTYPGYMFLEPVVINHHRHLQHFENRRLRHFIQLNPYEFNLYKYDIISLIEGLGWDYLLRQPLHLACPGAVKYFYSNLRCQGISTRSFSTIFYGHLLTIPVGALNGILGFLVQGIDIAHPSEFWKQDFILPTEYANFCTEPTGGTDVPIPISWLSPRLRIFHHFITHVFFPRSYNLDVVLPLDLWIIASATAGHKLDYSNLLFANLLPAGDEHYQGLLPFGSIITRLLVNLGIHLSNYRSVSHTMYVGALNVLMILDLPTDIAPSPPPLPSTSILGPRPKPVSTKKGKSAAGESTKNANLVFTVSVGNSPSDDSAASAPEVPSSPVS</sequence>
<feature type="compositionally biased region" description="Polar residues" evidence="1">
    <location>
        <begin position="307"/>
        <end position="323"/>
    </location>
</feature>
<name>A0AAV2FZI0_9ROSI</name>
<feature type="compositionally biased region" description="Low complexity" evidence="1">
    <location>
        <begin position="324"/>
        <end position="342"/>
    </location>
</feature>
<organism evidence="2 3">
    <name type="scientific">Linum trigynum</name>
    <dbReference type="NCBI Taxonomy" id="586398"/>
    <lineage>
        <taxon>Eukaryota</taxon>
        <taxon>Viridiplantae</taxon>
        <taxon>Streptophyta</taxon>
        <taxon>Embryophyta</taxon>
        <taxon>Tracheophyta</taxon>
        <taxon>Spermatophyta</taxon>
        <taxon>Magnoliopsida</taxon>
        <taxon>eudicotyledons</taxon>
        <taxon>Gunneridae</taxon>
        <taxon>Pentapetalae</taxon>
        <taxon>rosids</taxon>
        <taxon>fabids</taxon>
        <taxon>Malpighiales</taxon>
        <taxon>Linaceae</taxon>
        <taxon>Linum</taxon>
    </lineage>
</organism>
<accession>A0AAV2FZI0</accession>
<gene>
    <name evidence="2" type="ORF">LTRI10_LOCUS43296</name>
</gene>
<protein>
    <submittedName>
        <fullName evidence="2">Uncharacterized protein</fullName>
    </submittedName>
</protein>
<evidence type="ECO:0000313" key="3">
    <source>
        <dbReference type="Proteomes" id="UP001497516"/>
    </source>
</evidence>
<dbReference type="Proteomes" id="UP001497516">
    <property type="component" value="Chromosome 7"/>
</dbReference>
<evidence type="ECO:0000313" key="2">
    <source>
        <dbReference type="EMBL" id="CAL1403357.1"/>
    </source>
</evidence>